<sequence length="190" mass="21590">MEVAELDPNFKYEVMNEPGGEEIRMCFSCTGCTVSCPVSEINPAYNPRRFIHEVLLGMREQVLSDPALWYCVQCHSCYEYCPQNVRVTEVMGALKSIAAREGKRGGIKLDTRLPEFEESFTESIIKHGRVYESMVFMMHILKTGGLRGLLDYAPVGMKMFFKGKLHPLPHDIKGTEQIKAIHRAVEEATR</sequence>
<dbReference type="Proteomes" id="UP000600363">
    <property type="component" value="Unassembled WGS sequence"/>
</dbReference>
<comment type="similarity">
    <text evidence="1">Belongs to the HdrC family.</text>
</comment>
<dbReference type="GO" id="GO:0016491">
    <property type="term" value="F:oxidoreductase activity"/>
    <property type="evidence" value="ECO:0007669"/>
    <property type="project" value="UniProtKB-ARBA"/>
</dbReference>
<evidence type="ECO:0000313" key="3">
    <source>
        <dbReference type="EMBL" id="HIH70419.1"/>
    </source>
</evidence>
<dbReference type="InterPro" id="IPR017900">
    <property type="entry name" value="4Fe4S_Fe_S_CS"/>
</dbReference>
<proteinExistence type="inferred from homology"/>
<comment type="caution">
    <text evidence="3">The sequence shown here is derived from an EMBL/GenBank/DDBJ whole genome shotgun (WGS) entry which is preliminary data.</text>
</comment>
<dbReference type="PANTHER" id="PTHR43255:SF2">
    <property type="entry name" value="HETERODISULFIDE REDUCTASE RELATED PROTEIN"/>
    <property type="match status" value="1"/>
</dbReference>
<evidence type="ECO:0000259" key="2">
    <source>
        <dbReference type="PROSITE" id="PS51379"/>
    </source>
</evidence>
<dbReference type="SUPFAM" id="SSF46548">
    <property type="entry name" value="alpha-helical ferredoxin"/>
    <property type="match status" value="1"/>
</dbReference>
<dbReference type="PROSITE" id="PS51379">
    <property type="entry name" value="4FE4S_FER_2"/>
    <property type="match status" value="1"/>
</dbReference>
<dbReference type="PROSITE" id="PS00198">
    <property type="entry name" value="4FE4S_FER_1"/>
    <property type="match status" value="1"/>
</dbReference>
<dbReference type="InterPro" id="IPR051460">
    <property type="entry name" value="HdrC_iron-sulfur_subunit"/>
</dbReference>
<gene>
    <name evidence="3" type="ORF">HA299_07450</name>
</gene>
<feature type="domain" description="4Fe-4S ferredoxin-type" evidence="2">
    <location>
        <begin position="60"/>
        <end position="91"/>
    </location>
</feature>
<dbReference type="GO" id="GO:0005886">
    <property type="term" value="C:plasma membrane"/>
    <property type="evidence" value="ECO:0007669"/>
    <property type="project" value="TreeGrafter"/>
</dbReference>
<dbReference type="InterPro" id="IPR017896">
    <property type="entry name" value="4Fe4S_Fe-S-bd"/>
</dbReference>
<dbReference type="PANTHER" id="PTHR43255">
    <property type="entry name" value="IRON-SULFUR-BINDING OXIDOREDUCTASE FADF-RELATED-RELATED"/>
    <property type="match status" value="1"/>
</dbReference>
<dbReference type="Pfam" id="PF13183">
    <property type="entry name" value="Fer4_8"/>
    <property type="match status" value="1"/>
</dbReference>
<dbReference type="GO" id="GO:0051536">
    <property type="term" value="F:iron-sulfur cluster binding"/>
    <property type="evidence" value="ECO:0007669"/>
    <property type="project" value="InterPro"/>
</dbReference>
<dbReference type="InterPro" id="IPR009051">
    <property type="entry name" value="Helical_ferredxn"/>
</dbReference>
<reference evidence="3" key="1">
    <citation type="journal article" date="2020" name="bioRxiv">
        <title>A rank-normalized archaeal taxonomy based on genome phylogeny resolves widespread incomplete and uneven classifications.</title>
        <authorList>
            <person name="Rinke C."/>
            <person name="Chuvochina M."/>
            <person name="Mussig A.J."/>
            <person name="Chaumeil P.-A."/>
            <person name="Waite D.W."/>
            <person name="Whitman W.B."/>
            <person name="Parks D.H."/>
            <person name="Hugenholtz P."/>
        </authorList>
    </citation>
    <scope>NUCLEOTIDE SEQUENCE</scope>
    <source>
        <strain evidence="3">UBA12518</strain>
    </source>
</reference>
<name>A0A832RY46_9EURY</name>
<evidence type="ECO:0000256" key="1">
    <source>
        <dbReference type="ARBA" id="ARBA00007097"/>
    </source>
</evidence>
<evidence type="ECO:0000313" key="4">
    <source>
        <dbReference type="Proteomes" id="UP000600363"/>
    </source>
</evidence>
<dbReference type="AlphaFoldDB" id="A0A832RY46"/>
<dbReference type="Gene3D" id="1.10.1060.10">
    <property type="entry name" value="Alpha-helical ferredoxin"/>
    <property type="match status" value="1"/>
</dbReference>
<accession>A0A832RY46</accession>
<protein>
    <recommendedName>
        <fullName evidence="2">4Fe-4S ferredoxin-type domain-containing protein</fullName>
    </recommendedName>
</protein>
<dbReference type="RefSeq" id="WP_052353361.1">
    <property type="nucleotide sequence ID" value="NZ_DUIH01000024.1"/>
</dbReference>
<organism evidence="3 4">
    <name type="scientific">Methermicoccus shengliensis</name>
    <dbReference type="NCBI Taxonomy" id="660064"/>
    <lineage>
        <taxon>Archaea</taxon>
        <taxon>Methanobacteriati</taxon>
        <taxon>Methanobacteriota</taxon>
        <taxon>Stenosarchaea group</taxon>
        <taxon>Methanomicrobia</taxon>
        <taxon>Methanosarcinales</taxon>
        <taxon>Methermicoccaceae</taxon>
        <taxon>Methermicoccus</taxon>
    </lineage>
</organism>
<dbReference type="EMBL" id="DUIH01000024">
    <property type="protein sequence ID" value="HIH70419.1"/>
    <property type="molecule type" value="Genomic_DNA"/>
</dbReference>